<dbReference type="HOGENOM" id="CLU_1365697_0_0_6"/>
<feature type="domain" description="Porin" evidence="1">
    <location>
        <begin position="34"/>
        <end position="178"/>
    </location>
</feature>
<dbReference type="EMBL" id="CP001339">
    <property type="protein sequence ID" value="ACL71413.1"/>
    <property type="molecule type" value="Genomic_DNA"/>
</dbReference>
<dbReference type="AlphaFoldDB" id="B8GUQ2"/>
<dbReference type="InterPro" id="IPR033900">
    <property type="entry name" value="Gram_neg_porin_domain"/>
</dbReference>
<gene>
    <name evidence="2" type="ordered locus">Tgr7_0315</name>
</gene>
<name>B8GUQ2_THISH</name>
<evidence type="ECO:0000259" key="1">
    <source>
        <dbReference type="Pfam" id="PF13609"/>
    </source>
</evidence>
<reference evidence="2 3" key="1">
    <citation type="journal article" date="2011" name="Stand. Genomic Sci.">
        <title>Complete genome sequence of 'Thioalkalivibrio sulfidophilus' HL-EbGr7.</title>
        <authorList>
            <person name="Muyzer G."/>
            <person name="Sorokin D.Y."/>
            <person name="Mavromatis K."/>
            <person name="Lapidus A."/>
            <person name="Clum A."/>
            <person name="Ivanova N."/>
            <person name="Pati A."/>
            <person name="d'Haeseleer P."/>
            <person name="Woyke T."/>
            <person name="Kyrpides N.C."/>
        </authorList>
    </citation>
    <scope>NUCLEOTIDE SEQUENCE [LARGE SCALE GENOMIC DNA]</scope>
    <source>
        <strain evidence="2 3">HL-EbGR7</strain>
    </source>
</reference>
<dbReference type="Gene3D" id="2.40.160.10">
    <property type="entry name" value="Porin"/>
    <property type="match status" value="1"/>
</dbReference>
<dbReference type="SUPFAM" id="SSF56935">
    <property type="entry name" value="Porins"/>
    <property type="match status" value="1"/>
</dbReference>
<proteinExistence type="predicted"/>
<sequence>MITNIWKTGVMVFDQISFSEDSSLTYTAGVYNSSGTRFQDDGTQKDFNGSLEYHNGNVFAHYGLRLGSQQVVGDEMDRERHAIVLRYNNYLTAPWWLWGEYMWGKDEVAGADDVKAEGFELSAGYKFTPKWEGVIRYSEFDPNKDVNNNKFQEISLGLTYRMQRGIRWQFQVDFNENESKTIEDTVYTARLTVPLAKKLM</sequence>
<dbReference type="Proteomes" id="UP000002383">
    <property type="component" value="Chromosome"/>
</dbReference>
<organism evidence="2 3">
    <name type="scientific">Thioalkalivibrio sulfidiphilus (strain HL-EbGR7)</name>
    <dbReference type="NCBI Taxonomy" id="396588"/>
    <lineage>
        <taxon>Bacteria</taxon>
        <taxon>Pseudomonadati</taxon>
        <taxon>Pseudomonadota</taxon>
        <taxon>Gammaproteobacteria</taxon>
        <taxon>Chromatiales</taxon>
        <taxon>Ectothiorhodospiraceae</taxon>
        <taxon>Thioalkalivibrio</taxon>
    </lineage>
</organism>
<dbReference type="InterPro" id="IPR023614">
    <property type="entry name" value="Porin_dom_sf"/>
</dbReference>
<protein>
    <recommendedName>
        <fullName evidence="1">Porin domain-containing protein</fullName>
    </recommendedName>
</protein>
<keyword evidence="3" id="KW-1185">Reference proteome</keyword>
<dbReference type="KEGG" id="tgr:Tgr7_0315"/>
<evidence type="ECO:0000313" key="3">
    <source>
        <dbReference type="Proteomes" id="UP000002383"/>
    </source>
</evidence>
<evidence type="ECO:0000313" key="2">
    <source>
        <dbReference type="EMBL" id="ACL71413.1"/>
    </source>
</evidence>
<dbReference type="Pfam" id="PF13609">
    <property type="entry name" value="Porin_4"/>
    <property type="match status" value="1"/>
</dbReference>
<accession>B8GUQ2</accession>
<dbReference type="STRING" id="396588.Tgr7_0315"/>